<dbReference type="Proteomes" id="UP001501170">
    <property type="component" value="Unassembled WGS sequence"/>
</dbReference>
<name>A0ABN3HTA7_9ACTN</name>
<feature type="transmembrane region" description="Helical" evidence="1">
    <location>
        <begin position="12"/>
        <end position="29"/>
    </location>
</feature>
<dbReference type="InterPro" id="IPR009781">
    <property type="entry name" value="DUF1345"/>
</dbReference>
<feature type="transmembrane region" description="Helical" evidence="1">
    <location>
        <begin position="35"/>
        <end position="59"/>
    </location>
</feature>
<organism evidence="2 3">
    <name type="scientific">Gordonia cholesterolivorans</name>
    <dbReference type="NCBI Taxonomy" id="559625"/>
    <lineage>
        <taxon>Bacteria</taxon>
        <taxon>Bacillati</taxon>
        <taxon>Actinomycetota</taxon>
        <taxon>Actinomycetes</taxon>
        <taxon>Mycobacteriales</taxon>
        <taxon>Gordoniaceae</taxon>
        <taxon>Gordonia</taxon>
    </lineage>
</organism>
<feature type="transmembrane region" description="Helical" evidence="1">
    <location>
        <begin position="80"/>
        <end position="100"/>
    </location>
</feature>
<accession>A0ABN3HTA7</accession>
<keyword evidence="1" id="KW-0812">Transmembrane</keyword>
<dbReference type="EMBL" id="BAAARB010000017">
    <property type="protein sequence ID" value="GAA2387310.1"/>
    <property type="molecule type" value="Genomic_DNA"/>
</dbReference>
<dbReference type="Pfam" id="PF07077">
    <property type="entry name" value="DUF1345"/>
    <property type="match status" value="1"/>
</dbReference>
<reference evidence="2 3" key="1">
    <citation type="journal article" date="2019" name="Int. J. Syst. Evol. Microbiol.">
        <title>The Global Catalogue of Microorganisms (GCM) 10K type strain sequencing project: providing services to taxonomists for standard genome sequencing and annotation.</title>
        <authorList>
            <consortium name="The Broad Institute Genomics Platform"/>
            <consortium name="The Broad Institute Genome Sequencing Center for Infectious Disease"/>
            <person name="Wu L."/>
            <person name="Ma J."/>
        </authorList>
    </citation>
    <scope>NUCLEOTIDE SEQUENCE [LARGE SCALE GENOMIC DNA]</scope>
    <source>
        <strain evidence="2 3">JCM 16227</strain>
    </source>
</reference>
<evidence type="ECO:0000313" key="3">
    <source>
        <dbReference type="Proteomes" id="UP001501170"/>
    </source>
</evidence>
<protein>
    <submittedName>
        <fullName evidence="2">DUF1345 domain-containing protein</fullName>
    </submittedName>
</protein>
<sequence length="210" mass="22731">MAKRDVRGMTRFIVGLAAGLVIAAVVWPATGLWQLAPMLMVTVTSAVYLVWSVAMLWPMDAPTTRAHAEAADVRDELGDAALIATLAVSLSAIGVLLLAARDRNGSWYAMLAVVAVLAAWGMLHTLFASRYARIYYAGEPGGIDFNTSDPPCYADFFYFAFNLGMTYQVSDTAVGPTVIRREVLKHCLLSYVYGTVIIATTINLVMNLVS</sequence>
<keyword evidence="1" id="KW-0472">Membrane</keyword>
<gene>
    <name evidence="2" type="ORF">GCM10009855_29290</name>
</gene>
<evidence type="ECO:0000313" key="2">
    <source>
        <dbReference type="EMBL" id="GAA2387310.1"/>
    </source>
</evidence>
<keyword evidence="1" id="KW-1133">Transmembrane helix</keyword>
<feature type="transmembrane region" description="Helical" evidence="1">
    <location>
        <begin position="106"/>
        <end position="127"/>
    </location>
</feature>
<keyword evidence="3" id="KW-1185">Reference proteome</keyword>
<evidence type="ECO:0000256" key="1">
    <source>
        <dbReference type="SAM" id="Phobius"/>
    </source>
</evidence>
<proteinExistence type="predicted"/>
<comment type="caution">
    <text evidence="2">The sequence shown here is derived from an EMBL/GenBank/DDBJ whole genome shotgun (WGS) entry which is preliminary data.</text>
</comment>
<feature type="transmembrane region" description="Helical" evidence="1">
    <location>
        <begin position="188"/>
        <end position="209"/>
    </location>
</feature>